<dbReference type="Proteomes" id="UP000310200">
    <property type="component" value="Unassembled WGS sequence"/>
</dbReference>
<dbReference type="EMBL" id="QBLH01001439">
    <property type="protein sequence ID" value="TGZ51876.1"/>
    <property type="molecule type" value="Genomic_DNA"/>
</dbReference>
<organism evidence="1 2">
    <name type="scientific">Temnothorax longispinosus</name>
    <dbReference type="NCBI Taxonomy" id="300112"/>
    <lineage>
        <taxon>Eukaryota</taxon>
        <taxon>Metazoa</taxon>
        <taxon>Ecdysozoa</taxon>
        <taxon>Arthropoda</taxon>
        <taxon>Hexapoda</taxon>
        <taxon>Insecta</taxon>
        <taxon>Pterygota</taxon>
        <taxon>Neoptera</taxon>
        <taxon>Endopterygota</taxon>
        <taxon>Hymenoptera</taxon>
        <taxon>Apocrita</taxon>
        <taxon>Aculeata</taxon>
        <taxon>Formicoidea</taxon>
        <taxon>Formicidae</taxon>
        <taxon>Myrmicinae</taxon>
        <taxon>Temnothorax</taxon>
    </lineage>
</organism>
<evidence type="ECO:0000313" key="1">
    <source>
        <dbReference type="EMBL" id="TGZ51876.1"/>
    </source>
</evidence>
<name>A0A4S2KR26_9HYME</name>
<dbReference type="AlphaFoldDB" id="A0A4S2KR26"/>
<proteinExistence type="predicted"/>
<protein>
    <submittedName>
        <fullName evidence="1">Uncharacterized protein</fullName>
    </submittedName>
</protein>
<gene>
    <name evidence="1" type="ORF">DBV15_10009</name>
</gene>
<keyword evidence="2" id="KW-1185">Reference proteome</keyword>
<sequence length="265" mass="29499">MRSCAEAKNCTREMHPWLAGAQYRTTAVVLVYRLISLIGPHCPASTYSSTCPFLSMHFVVHGREKERGNVVGMRKREREREKKKKRDKLRACVCTHGHRCSAIGTLFAKYLPGLSQAQYQTGQRTIRVRPRIPKFSNPLFTWIGTDTCLLDLDTGRGRGGYGGDESDRGQYRISLAGVLWKFRSSDPLDTMIGGLDTIEIAAPVPYVSATFLDSHAGAMDRRGGRGGEVRGSLAVPPLNMEESQITIRRVRSGLGEFRCHNSEPV</sequence>
<comment type="caution">
    <text evidence="1">The sequence shown here is derived from an EMBL/GenBank/DDBJ whole genome shotgun (WGS) entry which is preliminary data.</text>
</comment>
<evidence type="ECO:0000313" key="2">
    <source>
        <dbReference type="Proteomes" id="UP000310200"/>
    </source>
</evidence>
<accession>A0A4S2KR26</accession>
<reference evidence="1 2" key="1">
    <citation type="journal article" date="2019" name="Philos. Trans. R. Soc. Lond., B, Biol. Sci.">
        <title>Ant behaviour and brain gene expression of defending hosts depend on the ecological success of the intruding social parasite.</title>
        <authorList>
            <person name="Kaur R."/>
            <person name="Stoldt M."/>
            <person name="Jongepier E."/>
            <person name="Feldmeyer B."/>
            <person name="Menzel F."/>
            <person name="Bornberg-Bauer E."/>
            <person name="Foitzik S."/>
        </authorList>
    </citation>
    <scope>NUCLEOTIDE SEQUENCE [LARGE SCALE GENOMIC DNA]</scope>
    <source>
        <tissue evidence="1">Whole body</tissue>
    </source>
</reference>